<comment type="caution">
    <text evidence="2">The sequence shown here is derived from an EMBL/GenBank/DDBJ whole genome shotgun (WGS) entry which is preliminary data.</text>
</comment>
<evidence type="ECO:0000313" key="2">
    <source>
        <dbReference type="EMBL" id="MEI5607738.1"/>
    </source>
</evidence>
<sequence length="142" mass="14240">MARGSSTAPRRGGHGSAATLAVLFAVLTALFLPASYGGAEHRPSSSVASVAEGRVTAAFEITRADSGAQADDGHSAALLRSLRDVPGERPAPPYTAALAAPRETLGPPRRGPTDAPATPASPSSPPPTGRHQGRAPPLPPGI</sequence>
<proteinExistence type="predicted"/>
<protein>
    <recommendedName>
        <fullName evidence="4">Secreted protein</fullName>
    </recommendedName>
</protein>
<organism evidence="2 3">
    <name type="scientific">Streptomyces brasiliscabiei</name>
    <dbReference type="NCBI Taxonomy" id="2736302"/>
    <lineage>
        <taxon>Bacteria</taxon>
        <taxon>Bacillati</taxon>
        <taxon>Actinomycetota</taxon>
        <taxon>Actinomycetes</taxon>
        <taxon>Kitasatosporales</taxon>
        <taxon>Streptomycetaceae</taxon>
        <taxon>Streptomyces</taxon>
    </lineage>
</organism>
<evidence type="ECO:0008006" key="4">
    <source>
        <dbReference type="Google" id="ProtNLM"/>
    </source>
</evidence>
<dbReference type="EMBL" id="JBBAYM010000001">
    <property type="protein sequence ID" value="MEI5607738.1"/>
    <property type="molecule type" value="Genomic_DNA"/>
</dbReference>
<dbReference type="RefSeq" id="WP_336535420.1">
    <property type="nucleotide sequence ID" value="NZ_JBBAYL010000002.1"/>
</dbReference>
<feature type="region of interest" description="Disordered" evidence="1">
    <location>
        <begin position="80"/>
        <end position="142"/>
    </location>
</feature>
<reference evidence="2 3" key="1">
    <citation type="submission" date="2024-03" db="EMBL/GenBank/DDBJ databases">
        <title>First Report of Pectobacterium brasiliscabiei causing potato scab in china.</title>
        <authorList>
            <person name="Handique U."/>
        </authorList>
    </citation>
    <scope>NUCLEOTIDE SEQUENCE [LARGE SCALE GENOMIC DNA]</scope>
    <source>
        <strain evidence="2 3">ZRIMU1503</strain>
    </source>
</reference>
<evidence type="ECO:0000256" key="1">
    <source>
        <dbReference type="SAM" id="MobiDB-lite"/>
    </source>
</evidence>
<name>A0ABU8G3G5_9ACTN</name>
<accession>A0ABU8G3G5</accession>
<evidence type="ECO:0000313" key="3">
    <source>
        <dbReference type="Proteomes" id="UP001365781"/>
    </source>
</evidence>
<dbReference type="Proteomes" id="UP001365781">
    <property type="component" value="Unassembled WGS sequence"/>
</dbReference>
<keyword evidence="3" id="KW-1185">Reference proteome</keyword>
<gene>
    <name evidence="2" type="ORF">WB403_01010</name>
</gene>